<accession>S2E4E1</accession>
<feature type="domain" description="SHOCT" evidence="1">
    <location>
        <begin position="76"/>
        <end position="101"/>
    </location>
</feature>
<dbReference type="RefSeq" id="WP_157999273.1">
    <property type="nucleotide sequence ID" value="NZ_AHJG01000110.1"/>
</dbReference>
<proteinExistence type="predicted"/>
<name>S2E4E1_9ARCH</name>
<comment type="caution">
    <text evidence="2">The sequence shown here is derived from an EMBL/GenBank/DDBJ whole genome shotgun (WGS) entry which is preliminary data.</text>
</comment>
<dbReference type="Pfam" id="PF09851">
    <property type="entry name" value="SHOCT"/>
    <property type="match status" value="1"/>
</dbReference>
<gene>
    <name evidence="2" type="ORF">BG20_I0594</name>
</gene>
<dbReference type="EMBL" id="AHJG01000110">
    <property type="protein sequence ID" value="EPA06060.1"/>
    <property type="molecule type" value="Genomic_DNA"/>
</dbReference>
<dbReference type="Proteomes" id="UP000014065">
    <property type="component" value="Unassembled WGS sequence"/>
</dbReference>
<organism evidence="2 3">
    <name type="scientific">Candidatus Nitrosarchaeum limnium BG20</name>
    <dbReference type="NCBI Taxonomy" id="859192"/>
    <lineage>
        <taxon>Archaea</taxon>
        <taxon>Nitrososphaerota</taxon>
        <taxon>Nitrososphaeria</taxon>
        <taxon>Nitrosopumilales</taxon>
        <taxon>Nitrosopumilaceae</taxon>
        <taxon>Nitrosarchaeum</taxon>
    </lineage>
</organism>
<protein>
    <recommendedName>
        <fullName evidence="1">SHOCT domain-containing protein</fullName>
    </recommendedName>
</protein>
<dbReference type="AlphaFoldDB" id="S2E4E1"/>
<dbReference type="OrthoDB" id="3293at2157"/>
<dbReference type="InterPro" id="IPR018649">
    <property type="entry name" value="SHOCT"/>
</dbReference>
<evidence type="ECO:0000313" key="2">
    <source>
        <dbReference type="EMBL" id="EPA06060.1"/>
    </source>
</evidence>
<dbReference type="PATRIC" id="fig|859192.6.peg.740"/>
<keyword evidence="3" id="KW-1185">Reference proteome</keyword>
<sequence length="104" mass="11256">MATRKKKPSKFFDKLKDTVTDAKATGEALSKVALEKGKEGLAVGAELSKKGSASIEKSIASAKKSLSSSDEMITLIERLGKLKESGLITEKEFQAKKKELLEKI</sequence>
<evidence type="ECO:0000259" key="1">
    <source>
        <dbReference type="Pfam" id="PF09851"/>
    </source>
</evidence>
<reference evidence="2 3" key="1">
    <citation type="journal article" date="2012" name="J. Bacteriol.">
        <title>Genome Sequence of "Candidatus Nitrosoarchaeum limnia" BG20, a Low-Salinity Ammonia-Oxidizing Archaeon from the San Francisco Bay Estuary.</title>
        <authorList>
            <person name="Mosier A.C."/>
            <person name="Allen E.E."/>
            <person name="Kim M."/>
            <person name="Ferriera S."/>
            <person name="Francis C.A."/>
        </authorList>
    </citation>
    <scope>NUCLEOTIDE SEQUENCE [LARGE SCALE GENOMIC DNA]</scope>
    <source>
        <strain evidence="2 3">BG20</strain>
    </source>
</reference>
<evidence type="ECO:0000313" key="3">
    <source>
        <dbReference type="Proteomes" id="UP000014065"/>
    </source>
</evidence>